<protein>
    <submittedName>
        <fullName evidence="1">Uncharacterized protein</fullName>
    </submittedName>
</protein>
<comment type="caution">
    <text evidence="1">The sequence shown here is derived from an EMBL/GenBank/DDBJ whole genome shotgun (WGS) entry which is preliminary data.</text>
</comment>
<evidence type="ECO:0000313" key="1">
    <source>
        <dbReference type="EMBL" id="CAA0830554.1"/>
    </source>
</evidence>
<name>A0A9N7NK34_STRHE</name>
<gene>
    <name evidence="1" type="ORF">SHERM_25975</name>
</gene>
<proteinExistence type="predicted"/>
<dbReference type="EMBL" id="CACSLK010027829">
    <property type="protein sequence ID" value="CAA0830554.1"/>
    <property type="molecule type" value="Genomic_DNA"/>
</dbReference>
<reference evidence="1" key="1">
    <citation type="submission" date="2019-12" db="EMBL/GenBank/DDBJ databases">
        <authorList>
            <person name="Scholes J."/>
        </authorList>
    </citation>
    <scope>NUCLEOTIDE SEQUENCE</scope>
</reference>
<accession>A0A9N7NK34</accession>
<sequence length="190" mass="21173">MAKMDTKSPKPIFWSCVKPALWPVNLRAKGTMAQSQSGTQIMMLRVSKRERGAGGIWKFVVRRRSVELPWRTNRVPIWLYTALKTMPVAHTGKRFTIDLSSSTWVTVQGTTGREAFGFDTHAALSTNLNKKTIVLQLPTRLLPFTTHSPSSPVSYKPNPPAGTSTGAFLTHATITRNIRVNGLPPGLWFR</sequence>
<evidence type="ECO:0000313" key="2">
    <source>
        <dbReference type="Proteomes" id="UP001153555"/>
    </source>
</evidence>
<organism evidence="1 2">
    <name type="scientific">Striga hermonthica</name>
    <name type="common">Purple witchweed</name>
    <name type="synonym">Buchnera hermonthica</name>
    <dbReference type="NCBI Taxonomy" id="68872"/>
    <lineage>
        <taxon>Eukaryota</taxon>
        <taxon>Viridiplantae</taxon>
        <taxon>Streptophyta</taxon>
        <taxon>Embryophyta</taxon>
        <taxon>Tracheophyta</taxon>
        <taxon>Spermatophyta</taxon>
        <taxon>Magnoliopsida</taxon>
        <taxon>eudicotyledons</taxon>
        <taxon>Gunneridae</taxon>
        <taxon>Pentapetalae</taxon>
        <taxon>asterids</taxon>
        <taxon>lamiids</taxon>
        <taxon>Lamiales</taxon>
        <taxon>Orobanchaceae</taxon>
        <taxon>Buchnereae</taxon>
        <taxon>Striga</taxon>
    </lineage>
</organism>
<keyword evidence="2" id="KW-1185">Reference proteome</keyword>
<dbReference type="AlphaFoldDB" id="A0A9N7NK34"/>
<dbReference type="Proteomes" id="UP001153555">
    <property type="component" value="Unassembled WGS sequence"/>
</dbReference>